<accession>B5WA88</accession>
<dbReference type="Proteomes" id="UP000004061">
    <property type="component" value="Unassembled WGS sequence"/>
</dbReference>
<evidence type="ECO:0000313" key="3">
    <source>
        <dbReference type="Proteomes" id="UP000004061"/>
    </source>
</evidence>
<feature type="chain" id="PRO_5002837428" evidence="1">
    <location>
        <begin position="30"/>
        <end position="144"/>
    </location>
</feature>
<evidence type="ECO:0000313" key="2">
    <source>
        <dbReference type="EMBL" id="EDZ91556.1"/>
    </source>
</evidence>
<organism evidence="2 3">
    <name type="scientific">Limnospira maxima CS-328</name>
    <dbReference type="NCBI Taxonomy" id="513049"/>
    <lineage>
        <taxon>Bacteria</taxon>
        <taxon>Bacillati</taxon>
        <taxon>Cyanobacteriota</taxon>
        <taxon>Cyanophyceae</taxon>
        <taxon>Oscillatoriophycideae</taxon>
        <taxon>Oscillatoriales</taxon>
        <taxon>Sirenicapillariaceae</taxon>
        <taxon>Limnospira</taxon>
    </lineage>
</organism>
<gene>
    <name evidence="2" type="ORF">AmaxDRAFT_5688</name>
</gene>
<dbReference type="AlphaFoldDB" id="B5WA88"/>
<keyword evidence="3" id="KW-1185">Reference proteome</keyword>
<name>B5WA88_LIMMA</name>
<sequence precursor="true">MTNKILWKTLHSPSLVGAALLLSAGSALATEKIATKFDMTSQVDPVTTEEIEESISPESNVAIALMSEPPSQPLELAQIQPETEPEISILGIEQINQYSGLEDSMEQVTSVSQLSDVQPTDWAFQALQSLVERYGCIAVIPTNL</sequence>
<proteinExistence type="predicted"/>
<feature type="signal peptide" evidence="1">
    <location>
        <begin position="1"/>
        <end position="29"/>
    </location>
</feature>
<protein>
    <submittedName>
        <fullName evidence="2">S-layer region-like protein</fullName>
    </submittedName>
</protein>
<dbReference type="EMBL" id="ABYK01000126">
    <property type="protein sequence ID" value="EDZ91556.1"/>
    <property type="molecule type" value="Genomic_DNA"/>
</dbReference>
<keyword evidence="1" id="KW-0732">Signal</keyword>
<reference evidence="2 3" key="1">
    <citation type="journal article" date="2011" name="Appl. Environ. Microbiol.">
        <title>Contribution of a Sodium Ion Gradient to Energy Conservation during Fermentation in the Cyanobacterium Arthrospira (Spirulina) maxima CS-328.</title>
        <authorList>
            <person name="Carrieri D."/>
            <person name="Ananyev G."/>
            <person name="Lenz O."/>
            <person name="Bryant D.A."/>
            <person name="Dismukes G.C."/>
        </authorList>
    </citation>
    <scope>NUCLEOTIDE SEQUENCE [LARGE SCALE GENOMIC DNA]</scope>
    <source>
        <strain evidence="2 3">CS-328</strain>
    </source>
</reference>
<comment type="caution">
    <text evidence="2">The sequence shown here is derived from an EMBL/GenBank/DDBJ whole genome shotgun (WGS) entry which is preliminary data.</text>
</comment>
<evidence type="ECO:0000256" key="1">
    <source>
        <dbReference type="SAM" id="SignalP"/>
    </source>
</evidence>